<feature type="region of interest" description="Disordered" evidence="3">
    <location>
        <begin position="676"/>
        <end position="714"/>
    </location>
</feature>
<dbReference type="EMBL" id="UZAK01034278">
    <property type="protein sequence ID" value="VDP43646.1"/>
    <property type="molecule type" value="Genomic_DNA"/>
</dbReference>
<evidence type="ECO:0000313" key="5">
    <source>
        <dbReference type="EMBL" id="VDP43646.1"/>
    </source>
</evidence>
<dbReference type="WBParaSite" id="SCUD_0001123301-mRNA-1">
    <property type="protein sequence ID" value="SCUD_0001123301-mRNA-1"/>
    <property type="gene ID" value="SCUD_0001123301"/>
</dbReference>
<keyword evidence="6" id="KW-1185">Reference proteome</keyword>
<dbReference type="Proteomes" id="UP000279833">
    <property type="component" value="Unassembled WGS sequence"/>
</dbReference>
<accession>A0A183K8A4</accession>
<gene>
    <name evidence="5" type="ORF">SCUD_LOCUS11233</name>
</gene>
<proteinExistence type="predicted"/>
<reference evidence="5 6" key="2">
    <citation type="submission" date="2018-11" db="EMBL/GenBank/DDBJ databases">
        <authorList>
            <consortium name="Pathogen Informatics"/>
        </authorList>
    </citation>
    <scope>NUCLEOTIDE SEQUENCE [LARGE SCALE GENOMIC DNA]</scope>
    <source>
        <strain evidence="5">Dakar</strain>
        <strain evidence="6">Dakar, Senegal</strain>
    </source>
</reference>
<organism evidence="7">
    <name type="scientific">Schistosoma curassoni</name>
    <dbReference type="NCBI Taxonomy" id="6186"/>
    <lineage>
        <taxon>Eukaryota</taxon>
        <taxon>Metazoa</taxon>
        <taxon>Spiralia</taxon>
        <taxon>Lophotrochozoa</taxon>
        <taxon>Platyhelminthes</taxon>
        <taxon>Trematoda</taxon>
        <taxon>Digenea</taxon>
        <taxon>Strigeidida</taxon>
        <taxon>Schistosomatoidea</taxon>
        <taxon>Schistosomatidae</taxon>
        <taxon>Schistosoma</taxon>
    </lineage>
</organism>
<evidence type="ECO:0000313" key="6">
    <source>
        <dbReference type="Proteomes" id="UP000279833"/>
    </source>
</evidence>
<dbReference type="SUPFAM" id="SSF54928">
    <property type="entry name" value="RNA-binding domain, RBD"/>
    <property type="match status" value="1"/>
</dbReference>
<dbReference type="GO" id="GO:0003723">
    <property type="term" value="F:RNA binding"/>
    <property type="evidence" value="ECO:0007669"/>
    <property type="project" value="UniProtKB-UniRule"/>
</dbReference>
<dbReference type="CDD" id="cd12251">
    <property type="entry name" value="RRM3_hnRNPR_like"/>
    <property type="match status" value="1"/>
</dbReference>
<evidence type="ECO:0000256" key="2">
    <source>
        <dbReference type="PROSITE-ProRule" id="PRU00176"/>
    </source>
</evidence>
<dbReference type="InterPro" id="IPR000504">
    <property type="entry name" value="RRM_dom"/>
</dbReference>
<dbReference type="PROSITE" id="PS50102">
    <property type="entry name" value="RRM"/>
    <property type="match status" value="1"/>
</dbReference>
<dbReference type="Gene3D" id="3.30.70.330">
    <property type="match status" value="1"/>
</dbReference>
<evidence type="ECO:0000256" key="3">
    <source>
        <dbReference type="SAM" id="MobiDB-lite"/>
    </source>
</evidence>
<protein>
    <submittedName>
        <fullName evidence="7">RRM domain-containing protein</fullName>
    </submittedName>
</protein>
<reference evidence="7" key="1">
    <citation type="submission" date="2016-06" db="UniProtKB">
        <authorList>
            <consortium name="WormBaseParasite"/>
        </authorList>
    </citation>
    <scope>IDENTIFICATION</scope>
</reference>
<dbReference type="InterPro" id="IPR012677">
    <property type="entry name" value="Nucleotide-bd_a/b_plait_sf"/>
</dbReference>
<dbReference type="InterPro" id="IPR035979">
    <property type="entry name" value="RBD_domain_sf"/>
</dbReference>
<keyword evidence="1 2" id="KW-0694">RNA-binding</keyword>
<evidence type="ECO:0000313" key="7">
    <source>
        <dbReference type="WBParaSite" id="SCUD_0001123301-mRNA-1"/>
    </source>
</evidence>
<dbReference type="AlphaFoldDB" id="A0A183K8A4"/>
<dbReference type="SMART" id="SM00360">
    <property type="entry name" value="RRM"/>
    <property type="match status" value="1"/>
</dbReference>
<name>A0A183K8A4_9TREM</name>
<feature type="domain" description="RRM" evidence="4">
    <location>
        <begin position="54"/>
        <end position="128"/>
    </location>
</feature>
<evidence type="ECO:0000256" key="1">
    <source>
        <dbReference type="ARBA" id="ARBA00022884"/>
    </source>
</evidence>
<dbReference type="Pfam" id="PF00076">
    <property type="entry name" value="RRM_1"/>
    <property type="match status" value="1"/>
</dbReference>
<dbReference type="STRING" id="6186.A0A183K8A4"/>
<sequence length="714" mass="80236">MKTSTSEGKHGIQWSARMQLDDLDFSDDLALLSHMHQQIQEKTTNVAAASAAVRILYVRNLMLDTTEDTVKDHFNQAINSINAVERVKKIRDYAFVHFRDRFDAVAALKQLNGTLLDGAQIEVSWAKPVNKNDNLRTSHQCQSILTINSNYTNHNNSSINYNNISLSEYTQKQALSLFSTSSSSSSSLSLVGSSNTFIIPSTSSELFYSNALTNNIPLQQLHHSNLYPFTSIINQSIITSNSYHSYYTPNVFTQTNLHKHQTQCNPLFDHTMNSNSLLTNYTISPSLPLSSSMMSIVNPMNTSSTMKHSHYDISNNNLINKSINNKSSLTLNQICLNELCHSITKLNIEKNKIKNDLTLNTDYKQLKQDQLNQIIMKKCNLLNVKKEISSFETSTSLQPSLLSNEKNSNDCSFVLNTESVNRLNIDHSSIDGQQITNANKLLIDICIKNGLGLPNFTILTQSCIDQVYGKRMNLYIGQVSNDVIQYMSSISPLTICTDFNHHDPNESFNHYDFDPDQSNFMFDIDSYGSKTDLYLNKTINNIEPISSNLLTSYQNTQNFQVSIQNNQNSIDDKLLKSNNETTFNKPIDLSAHQISNIEHFNDNIYKYIDDETLKCINLSDNNNKSTNSLLQNTFEMMMMMMHTSNDTNNTMYNHRSSLNNSLNGFEMMHNAFHSSQLSSSSSSSSSSLSSPSSFSSSTSSSSSSSPSSITSLLK</sequence>
<evidence type="ECO:0000259" key="4">
    <source>
        <dbReference type="PROSITE" id="PS50102"/>
    </source>
</evidence>
<dbReference type="PANTHER" id="PTHR21245">
    <property type="entry name" value="HETEROGENEOUS NUCLEAR RIBONUCLEOPROTEIN"/>
    <property type="match status" value="1"/>
</dbReference>